<name>W7S352_LYSSH</name>
<gene>
    <name evidence="4" type="ORF">P799_07790</name>
</gene>
<feature type="signal peptide" evidence="3">
    <location>
        <begin position="1"/>
        <end position="27"/>
    </location>
</feature>
<evidence type="ECO:0000256" key="1">
    <source>
        <dbReference type="SAM" id="MobiDB-lite"/>
    </source>
</evidence>
<dbReference type="EMBL" id="AYKQ01000008">
    <property type="protein sequence ID" value="EWH34075.1"/>
    <property type="molecule type" value="Genomic_DNA"/>
</dbReference>
<feature type="compositionally biased region" description="Basic and acidic residues" evidence="1">
    <location>
        <begin position="222"/>
        <end position="247"/>
    </location>
</feature>
<feature type="chain" id="PRO_5038718534" description="SLH domain-containing protein" evidence="3">
    <location>
        <begin position="28"/>
        <end position="320"/>
    </location>
</feature>
<feature type="region of interest" description="Disordered" evidence="1">
    <location>
        <begin position="264"/>
        <end position="292"/>
    </location>
</feature>
<proteinExistence type="predicted"/>
<sequence length="320" mass="35181">MEGGIILRKYLLLLLMSTLFMAPAAYAHTMDKSTLFTDVPETTSTIQDIMVLHSIGLLGYNGKDMALNPTDNLSRKDFASWVGGFFGLEGATVDELAQAAQKEEYISSLEGDLTYKEINTALFHHKLELENPDATMTKEEYIAFLMEHLDYDMGGHTLLQMGGYAEGPTGTIEDVVTRDETGIIINGKTYMLSGHPRIFAESTDAKSWVGQQLERSIFTTAGDHHHGHGGDQEGQGNHEEGHGDSHDAQTSNVATLQYVQISSAQVAEDDTKEVQTSNATPREKQQTDETTSSNSSTVWVIAILVVLAAIFAFVFVKRRK</sequence>
<evidence type="ECO:0008006" key="6">
    <source>
        <dbReference type="Google" id="ProtNLM"/>
    </source>
</evidence>
<evidence type="ECO:0000313" key="4">
    <source>
        <dbReference type="EMBL" id="EWH34075.1"/>
    </source>
</evidence>
<evidence type="ECO:0000256" key="3">
    <source>
        <dbReference type="SAM" id="SignalP"/>
    </source>
</evidence>
<keyword evidence="2" id="KW-0472">Membrane</keyword>
<keyword evidence="2" id="KW-0812">Transmembrane</keyword>
<dbReference type="Proteomes" id="UP000023555">
    <property type="component" value="Unassembled WGS sequence"/>
</dbReference>
<evidence type="ECO:0000256" key="2">
    <source>
        <dbReference type="SAM" id="Phobius"/>
    </source>
</evidence>
<accession>W7S352</accession>
<protein>
    <recommendedName>
        <fullName evidence="6">SLH domain-containing protein</fullName>
    </recommendedName>
</protein>
<keyword evidence="2" id="KW-1133">Transmembrane helix</keyword>
<dbReference type="AlphaFoldDB" id="W7S352"/>
<feature type="region of interest" description="Disordered" evidence="1">
    <location>
        <begin position="221"/>
        <end position="248"/>
    </location>
</feature>
<feature type="transmembrane region" description="Helical" evidence="2">
    <location>
        <begin position="298"/>
        <end position="316"/>
    </location>
</feature>
<organism evidence="4 5">
    <name type="scientific">Lysinibacillus sphaericus CBAM5</name>
    <dbReference type="NCBI Taxonomy" id="1400869"/>
    <lineage>
        <taxon>Bacteria</taxon>
        <taxon>Bacillati</taxon>
        <taxon>Bacillota</taxon>
        <taxon>Bacilli</taxon>
        <taxon>Bacillales</taxon>
        <taxon>Bacillaceae</taxon>
        <taxon>Lysinibacillus</taxon>
    </lineage>
</organism>
<evidence type="ECO:0000313" key="5">
    <source>
        <dbReference type="Proteomes" id="UP000023555"/>
    </source>
</evidence>
<dbReference type="HOGENOM" id="CLU_942684_0_0_9"/>
<keyword evidence="3" id="KW-0732">Signal</keyword>
<reference evidence="4 5" key="1">
    <citation type="journal article" date="2015" name="Stand. Genomic Sci.">
        <title>Genome sequence and description of the mosquitocidal and heavy metal tolerant strain Lysinibacillus sphaericus CBAM5.</title>
        <authorList>
            <person name="Pena-Montenegro T.D."/>
            <person name="Lozano L."/>
            <person name="Dussan J."/>
        </authorList>
    </citation>
    <scope>NUCLEOTIDE SEQUENCE [LARGE SCALE GENOMIC DNA]</scope>
    <source>
        <strain evidence="4">CBAM5</strain>
    </source>
</reference>
<comment type="caution">
    <text evidence="4">The sequence shown here is derived from an EMBL/GenBank/DDBJ whole genome shotgun (WGS) entry which is preliminary data.</text>
</comment>